<evidence type="ECO:0000313" key="2">
    <source>
        <dbReference type="Proteomes" id="UP000201566"/>
    </source>
</evidence>
<name>A0A291AU51_9VIRU</name>
<dbReference type="RefSeq" id="YP_009430176.1">
    <property type="nucleotide sequence ID" value="NC_021858.1"/>
</dbReference>
<organism evidence="1 2">
    <name type="scientific">Pandoravirus dulcis</name>
    <dbReference type="NCBI Taxonomy" id="1349409"/>
    <lineage>
        <taxon>Viruses</taxon>
        <taxon>Pandoravirus</taxon>
    </lineage>
</organism>
<dbReference type="KEGG" id="vg:34567692"/>
<dbReference type="EMBL" id="KC977570">
    <property type="protein sequence ID" value="ATE82467.1"/>
    <property type="molecule type" value="Genomic_DNA"/>
</dbReference>
<accession>A0A291AU51</accession>
<gene>
    <name evidence="1" type="ORF">pdul_cds_113</name>
</gene>
<dbReference type="GeneID" id="34567692"/>
<evidence type="ECO:0008006" key="3">
    <source>
        <dbReference type="Google" id="ProtNLM"/>
    </source>
</evidence>
<protein>
    <recommendedName>
        <fullName evidence="3">F-box domain containing protein</fullName>
    </recommendedName>
</protein>
<sequence length="626" mass="69463">MLDGGQHGAVLEAPELVSSHGMTTVGLSALPVELVDMIVNGRDRHGRLFLDPRWRCMARMACRLLRTVVEGIAPRDAVFLGDPWLLFRREAVEDADRHADLSIPHALRWRWRRGMLVCASAVAEWIATRRRRSWDYEAMARVATRLVAVWDATRDEAYLTLLAADRPESVAYALDRRSFVWCTAPPTRYGDSHLAKEVVASYELQHRRHNGHQLGCDMIQMAARRCTVETFEAVVATASAWGVWDHCPHCKPITPAQPRNPCALMSIRFRESVLAFDRADIQEMTTREYGIVYPTEHLIIYNAARCLSHYIAARYARGKGDLSMCAIHRGVDVWSYDGLCDVLIDPSHEIAAVLDQACRNRGMCDWSEPFARALEADAVATAKWILAAMGCREMTADAVLGATQRDATMLMGFAIRSRQCVDRFWCGRFDHARGLTHGARTAAWLCDLLAYAPTADQLAALVSTCIGYYDGHAQRQRQCSVPRAVFMLARWPQALWDTGGGVRLVRGALASSLRGGAFTPETVLLVDAVNAWCLAVGVDRDEMRRRLALGTTIEAESNLARRCAEFARGKGWDLACGAVCYGTCHVVSPGSRPLLPSGSYCNDRLLSDADAIAFWCVPLSPRGPSP</sequence>
<evidence type="ECO:0000313" key="1">
    <source>
        <dbReference type="EMBL" id="ATE82467.1"/>
    </source>
</evidence>
<proteinExistence type="predicted"/>
<reference evidence="1 2" key="1">
    <citation type="journal article" date="2013" name="Science">
        <title>Pandoraviruses: amoeba viruses with genomes up to 2.5 Mb reaching that of parasitic eukaryotes.</title>
        <authorList>
            <person name="Philippe N."/>
            <person name="Legendre M."/>
            <person name="Doutre G."/>
            <person name="Coute Y."/>
            <person name="Poirot O."/>
            <person name="Lescot M."/>
            <person name="Arslan D."/>
            <person name="Seltzer V."/>
            <person name="Bertaux L."/>
            <person name="Bruley C."/>
            <person name="Garin J."/>
            <person name="Claverie J.M."/>
            <person name="Abergel C."/>
        </authorList>
    </citation>
    <scope>NUCLEOTIDE SEQUENCE [LARGE SCALE GENOMIC DNA]</scope>
    <source>
        <strain evidence="1">Melbourne</strain>
    </source>
</reference>
<dbReference type="Proteomes" id="UP000201566">
    <property type="component" value="Segment"/>
</dbReference>